<dbReference type="PANTHER" id="PTHR22617:SF43">
    <property type="entry name" value="PROTEIN PILI"/>
    <property type="match status" value="1"/>
</dbReference>
<evidence type="ECO:0000259" key="1">
    <source>
        <dbReference type="PROSITE" id="PS50851"/>
    </source>
</evidence>
<reference evidence="2 3" key="1">
    <citation type="submission" date="2020-06" db="EMBL/GenBank/DDBJ databases">
        <title>Interaction of electrochemicaly active bacteria, Geobacter bremensis R4 on different carbon anode.</title>
        <authorList>
            <person name="Meng L."/>
            <person name="Yoshida N."/>
        </authorList>
    </citation>
    <scope>NUCLEOTIDE SEQUENCE [LARGE SCALE GENOMIC DNA]</scope>
    <source>
        <strain evidence="2 3">R4</strain>
    </source>
</reference>
<dbReference type="GO" id="GO:0007165">
    <property type="term" value="P:signal transduction"/>
    <property type="evidence" value="ECO:0007669"/>
    <property type="project" value="InterPro"/>
</dbReference>
<evidence type="ECO:0000313" key="2">
    <source>
        <dbReference type="EMBL" id="BCG47103.1"/>
    </source>
</evidence>
<accession>A0A6S6LZX2</accession>
<dbReference type="Proteomes" id="UP000515472">
    <property type="component" value="Chromosome"/>
</dbReference>
<dbReference type="EMBL" id="AP023213">
    <property type="protein sequence ID" value="BCG47103.1"/>
    <property type="molecule type" value="Genomic_DNA"/>
</dbReference>
<dbReference type="PROSITE" id="PS50851">
    <property type="entry name" value="CHEW"/>
    <property type="match status" value="1"/>
</dbReference>
<dbReference type="PANTHER" id="PTHR22617">
    <property type="entry name" value="CHEMOTAXIS SENSOR HISTIDINE KINASE-RELATED"/>
    <property type="match status" value="1"/>
</dbReference>
<dbReference type="RefSeq" id="WP_185245174.1">
    <property type="nucleotide sequence ID" value="NZ_AP023213.1"/>
</dbReference>
<protein>
    <submittedName>
        <fullName evidence="2">Positive regulator of CheA protein activity</fullName>
    </submittedName>
</protein>
<dbReference type="AlphaFoldDB" id="A0A6S6LZX2"/>
<dbReference type="Gene3D" id="2.40.50.180">
    <property type="entry name" value="CheA-289, Domain 4"/>
    <property type="match status" value="1"/>
</dbReference>
<feature type="domain" description="CheW-like" evidence="1">
    <location>
        <begin position="56"/>
        <end position="193"/>
    </location>
</feature>
<name>A0A6S6LZX2_9BACT</name>
<dbReference type="Pfam" id="PF01584">
    <property type="entry name" value="CheW"/>
    <property type="match status" value="1"/>
</dbReference>
<dbReference type="SUPFAM" id="SSF50341">
    <property type="entry name" value="CheW-like"/>
    <property type="match status" value="1"/>
</dbReference>
<proteinExistence type="predicted"/>
<dbReference type="KEGG" id="gbn:GEOBRER4_18530"/>
<dbReference type="GO" id="GO:0006935">
    <property type="term" value="P:chemotaxis"/>
    <property type="evidence" value="ECO:0007669"/>
    <property type="project" value="InterPro"/>
</dbReference>
<evidence type="ECO:0000313" key="3">
    <source>
        <dbReference type="Proteomes" id="UP000515472"/>
    </source>
</evidence>
<sequence length="200" mass="21839">MAACKIDWKDLVRRQEAAFSAASAGAIAPEKEQAILLERARLLAQRREADRDAGETLDLLVFVLSGECYAVETSFVLETLPLGDFTPLFCTPPFVLGVINLRGRIVSIVDLRRFFDLPAIGLSDLNRVIVVSNGSMEFGILADGIVGMRQLAKGSLKPTPETFTGIREEFVAGISPERLALLDLGKIMSDPRLLVHEEVA</sequence>
<keyword evidence="3" id="KW-1185">Reference proteome</keyword>
<dbReference type="Gene3D" id="2.30.30.40">
    <property type="entry name" value="SH3 Domains"/>
    <property type="match status" value="1"/>
</dbReference>
<dbReference type="InterPro" id="IPR039315">
    <property type="entry name" value="CheW"/>
</dbReference>
<dbReference type="InterPro" id="IPR002545">
    <property type="entry name" value="CheW-lke_dom"/>
</dbReference>
<dbReference type="GO" id="GO:0005829">
    <property type="term" value="C:cytosol"/>
    <property type="evidence" value="ECO:0007669"/>
    <property type="project" value="TreeGrafter"/>
</dbReference>
<dbReference type="SMART" id="SM00260">
    <property type="entry name" value="CheW"/>
    <property type="match status" value="1"/>
</dbReference>
<gene>
    <name evidence="2" type="ORF">GEOBRER4_n1925</name>
</gene>
<dbReference type="InterPro" id="IPR036061">
    <property type="entry name" value="CheW-like_dom_sf"/>
</dbReference>
<organism evidence="2 3">
    <name type="scientific">Citrifermentans bremense</name>
    <dbReference type="NCBI Taxonomy" id="60035"/>
    <lineage>
        <taxon>Bacteria</taxon>
        <taxon>Pseudomonadati</taxon>
        <taxon>Thermodesulfobacteriota</taxon>
        <taxon>Desulfuromonadia</taxon>
        <taxon>Geobacterales</taxon>
        <taxon>Geobacteraceae</taxon>
        <taxon>Citrifermentans</taxon>
    </lineage>
</organism>